<sequence>MSIVEDGNLTDSEKKRTASELSADAASYGSPTHGKHSELLLFDEVPEWARDNKFVRGGYRPESGSVKKCVQSWFYLHNELVNIHSHLIPAVLLFLGELYLIAPLPFRYGHVSLGDYLIIAFFLLSTTICFGLSAMYHTLMNHSHKVEAQCLKLDFLGIIVLIMGAFFSSIYCTFWCEPDLRQIYWATVGGLGAISIIVLMHPKLQGPKWRTLRLLTFVCTGLGGIAPFVHGGIKFGFPQMALQSGLPYYMTEGVLFLMSAAIYGETRFPEKFWPGRFDIFGSSHQIFHLIVVAATVFHLAGVMTALDYNYNSRICSTPRS</sequence>
<keyword evidence="5 7" id="KW-0472">Membrane</keyword>
<comment type="subcellular location">
    <subcellularLocation>
        <location evidence="1">Membrane</location>
        <topology evidence="1">Multi-pass membrane protein</topology>
    </subcellularLocation>
</comment>
<dbReference type="Pfam" id="PF03006">
    <property type="entry name" value="HlyIII"/>
    <property type="match status" value="1"/>
</dbReference>
<feature type="transmembrane region" description="Helical" evidence="7">
    <location>
        <begin position="212"/>
        <end position="233"/>
    </location>
</feature>
<proteinExistence type="inferred from homology"/>
<evidence type="ECO:0000313" key="8">
    <source>
        <dbReference type="EMBL" id="KAK8077548.1"/>
    </source>
</evidence>
<evidence type="ECO:0000256" key="4">
    <source>
        <dbReference type="ARBA" id="ARBA00022989"/>
    </source>
</evidence>
<keyword evidence="4 7" id="KW-1133">Transmembrane helix</keyword>
<evidence type="ECO:0000313" key="9">
    <source>
        <dbReference type="Proteomes" id="UP001446871"/>
    </source>
</evidence>
<reference evidence="8 9" key="1">
    <citation type="submission" date="2023-01" db="EMBL/GenBank/DDBJ databases">
        <title>Analysis of 21 Apiospora genomes using comparative genomics revels a genus with tremendous synthesis potential of carbohydrate active enzymes and secondary metabolites.</title>
        <authorList>
            <person name="Sorensen T."/>
        </authorList>
    </citation>
    <scope>NUCLEOTIDE SEQUENCE [LARGE SCALE GENOMIC DNA]</scope>
    <source>
        <strain evidence="8 9">CBS 83171</strain>
    </source>
</reference>
<protein>
    <submittedName>
        <fullName evidence="8">MPR-like GPCR protein</fullName>
    </submittedName>
</protein>
<feature type="transmembrane region" description="Helical" evidence="7">
    <location>
        <begin position="286"/>
        <end position="306"/>
    </location>
</feature>
<dbReference type="Proteomes" id="UP001446871">
    <property type="component" value="Unassembled WGS sequence"/>
</dbReference>
<evidence type="ECO:0000256" key="6">
    <source>
        <dbReference type="SAM" id="MobiDB-lite"/>
    </source>
</evidence>
<gene>
    <name evidence="8" type="ORF">PG996_003718</name>
</gene>
<feature type="region of interest" description="Disordered" evidence="6">
    <location>
        <begin position="1"/>
        <end position="33"/>
    </location>
</feature>
<feature type="transmembrane region" description="Helical" evidence="7">
    <location>
        <begin position="151"/>
        <end position="171"/>
    </location>
</feature>
<organism evidence="8 9">
    <name type="scientific">Apiospora saccharicola</name>
    <dbReference type="NCBI Taxonomy" id="335842"/>
    <lineage>
        <taxon>Eukaryota</taxon>
        <taxon>Fungi</taxon>
        <taxon>Dikarya</taxon>
        <taxon>Ascomycota</taxon>
        <taxon>Pezizomycotina</taxon>
        <taxon>Sordariomycetes</taxon>
        <taxon>Xylariomycetidae</taxon>
        <taxon>Amphisphaeriales</taxon>
        <taxon>Apiosporaceae</taxon>
        <taxon>Apiospora</taxon>
    </lineage>
</organism>
<evidence type="ECO:0000256" key="2">
    <source>
        <dbReference type="ARBA" id="ARBA00007018"/>
    </source>
</evidence>
<evidence type="ECO:0000256" key="7">
    <source>
        <dbReference type="SAM" id="Phobius"/>
    </source>
</evidence>
<dbReference type="PANTHER" id="PTHR20855:SF52">
    <property type="entry name" value="ADIPONECTIN RECEPTOR PROTEIN"/>
    <property type="match status" value="1"/>
</dbReference>
<keyword evidence="3 7" id="KW-0812">Transmembrane</keyword>
<feature type="transmembrane region" description="Helical" evidence="7">
    <location>
        <begin position="87"/>
        <end position="104"/>
    </location>
</feature>
<evidence type="ECO:0000256" key="5">
    <source>
        <dbReference type="ARBA" id="ARBA00023136"/>
    </source>
</evidence>
<accession>A0ABR1W246</accession>
<comment type="similarity">
    <text evidence="2">Belongs to the ADIPOR family.</text>
</comment>
<name>A0ABR1W246_9PEZI</name>
<evidence type="ECO:0000256" key="1">
    <source>
        <dbReference type="ARBA" id="ARBA00004141"/>
    </source>
</evidence>
<feature type="transmembrane region" description="Helical" evidence="7">
    <location>
        <begin position="116"/>
        <end position="139"/>
    </location>
</feature>
<dbReference type="PANTHER" id="PTHR20855">
    <property type="entry name" value="ADIPOR/PROGESTIN RECEPTOR-RELATED"/>
    <property type="match status" value="1"/>
</dbReference>
<feature type="transmembrane region" description="Helical" evidence="7">
    <location>
        <begin position="183"/>
        <end position="200"/>
    </location>
</feature>
<dbReference type="InterPro" id="IPR004254">
    <property type="entry name" value="AdipoR/HlyIII-related"/>
</dbReference>
<dbReference type="EMBL" id="JAQQWM010000002">
    <property type="protein sequence ID" value="KAK8077548.1"/>
    <property type="molecule type" value="Genomic_DNA"/>
</dbReference>
<evidence type="ECO:0000256" key="3">
    <source>
        <dbReference type="ARBA" id="ARBA00022692"/>
    </source>
</evidence>
<comment type="caution">
    <text evidence="8">The sequence shown here is derived from an EMBL/GenBank/DDBJ whole genome shotgun (WGS) entry which is preliminary data.</text>
</comment>
<feature type="transmembrane region" description="Helical" evidence="7">
    <location>
        <begin position="245"/>
        <end position="265"/>
    </location>
</feature>
<keyword evidence="9" id="KW-1185">Reference proteome</keyword>